<dbReference type="PANTHER" id="PTHR32294:SF0">
    <property type="entry name" value="DNA POLYMERASE III SUBUNIT ALPHA"/>
    <property type="match status" value="1"/>
</dbReference>
<name>A0A411YKV1_9ACTN</name>
<evidence type="ECO:0000256" key="4">
    <source>
        <dbReference type="ARBA" id="ARBA00022705"/>
    </source>
</evidence>
<dbReference type="Gene3D" id="3.20.20.140">
    <property type="entry name" value="Metal-dependent hydrolases"/>
    <property type="match status" value="1"/>
</dbReference>
<evidence type="ECO:0000256" key="7">
    <source>
        <dbReference type="SAM" id="MobiDB-lite"/>
    </source>
</evidence>
<evidence type="ECO:0000256" key="6">
    <source>
        <dbReference type="ARBA" id="ARBA00049244"/>
    </source>
</evidence>
<keyword evidence="2 9" id="KW-0808">Transferase</keyword>
<dbReference type="InterPro" id="IPR011708">
    <property type="entry name" value="DNA_pol3_alpha_NTPase_dom"/>
</dbReference>
<feature type="region of interest" description="Disordered" evidence="7">
    <location>
        <begin position="997"/>
        <end position="1018"/>
    </location>
</feature>
<sequence length="1182" mass="130473">MGDSFVHLHTHTEYSMLDGASRVDEIMRHAAQQGMPALAMTDHGNMFGAIDFYKAGLEHGVKPIIGSELYMARGSRYEKGPRRGGSGEATAGSGKQESYHHLSVLAENNTGYKNLMKLVSRGYLEGYWYKPRADKELLEQYADGLIVLSGCLGAEVNQHLLSGDERAARETAAWYRDVLGPDNYFIELQDHGIPEQHKTNGQLIEIARDLGLGLVVTNDSHYTHQHDHEAHDCLLCIQTGSQKSDPDRFKFKSDQFYVKAPHEMQALFPELPQTWKNTLAIAERCNVEIDFGTFHLPKFEVPEGLTEAEHLRRKVFEGAEQRYGVPLSQKVTERLESELAIIEQMGFPAYFLIVADLCEYARQHGIRLGPGRGSAAGCAVAYCTGITDLDPIEHDLIFERFLNPERVTMPDIDLDFDERRRGEMIQYSIDKYGEDRVAQIITYSTIKAKAAIRDAARVMGHPFGFGDRLSKMMPPPVMGKEYALDQAYELSTELAEAWDNEPDAKQVLDTAKQLEGLRRQHSIHAAGVVIAGDPITEHCPVLRVEEGEVVTQYDGGMVEDIGLLKMDFLGLRNLTVISDALAHIESTTGQRIDIDHVPLDDPATYEMLSRGDTDGVFQLDSTGIKALCKQLKPDGFDDVVALLALYRPGPMSADLHTEYVERKHGRKPVTYPHDDLVEILEPTYGIIVYQEQVLKIAQTLAGFSLGEADLLRRAIGKKKQKEMDAQREKFLAGMGERGYSEQLAQELWDLIEGFADYAFNKSHSAGYGLVSYQTAYLKAHYPVEYMSALLTSVKTNKDRLPLYLHTCRTMGIEVLQPDVNDSLVDFSPATEPGAEEGAGAQRIRFGLSGVRNVGESVCEAIIAARREHGPFVDFGDFCRKVDSGVLNKRTLESLIKAGAFESLGHPRKGLLLAYEPVVEQAQSIKRNEAMGQDSLFGDLGDEHLDDLGSLAVDDAEFDRKEKLAHEREMLGLYVSDHPLFGLERVIEQQSTVAIGELARDGESAPTGADRGRSDKQSAAGAAQLTVAGILTGLAKKFTKKGEPYVTGTLEDLQGGIDCIFFPSVYADAAELLVEDAILAVSGRLDGADPPKVIATDVRAPDVSDATRAPVELRVAPEQCTDTRVGQLKRVLAEHPGAAPVHLRLENGGARRTTLQLPDELRVSRDGGLYAQLKSLLGPDAIR</sequence>
<evidence type="ECO:0000313" key="9">
    <source>
        <dbReference type="EMBL" id="QBI21817.1"/>
    </source>
</evidence>
<dbReference type="Pfam" id="PF14579">
    <property type="entry name" value="HHH_6"/>
    <property type="match status" value="1"/>
</dbReference>
<evidence type="ECO:0000256" key="1">
    <source>
        <dbReference type="ARBA" id="ARBA00012417"/>
    </source>
</evidence>
<dbReference type="InterPro" id="IPR041931">
    <property type="entry name" value="DNA_pol3_alpha_thumb_dom"/>
</dbReference>
<keyword evidence="10" id="KW-1185">Reference proteome</keyword>
<dbReference type="GO" id="GO:0006260">
    <property type="term" value="P:DNA replication"/>
    <property type="evidence" value="ECO:0007669"/>
    <property type="project" value="UniProtKB-KW"/>
</dbReference>
<dbReference type="NCBIfam" id="TIGR00594">
    <property type="entry name" value="polc"/>
    <property type="match status" value="1"/>
</dbReference>
<dbReference type="Pfam" id="PF02811">
    <property type="entry name" value="PHP"/>
    <property type="match status" value="1"/>
</dbReference>
<dbReference type="EMBL" id="CP036402">
    <property type="protein sequence ID" value="QBI21817.1"/>
    <property type="molecule type" value="Genomic_DNA"/>
</dbReference>
<dbReference type="PANTHER" id="PTHR32294">
    <property type="entry name" value="DNA POLYMERASE III SUBUNIT ALPHA"/>
    <property type="match status" value="1"/>
</dbReference>
<evidence type="ECO:0000259" key="8">
    <source>
        <dbReference type="SMART" id="SM00481"/>
    </source>
</evidence>
<dbReference type="InterPro" id="IPR004805">
    <property type="entry name" value="DnaE2/DnaE/PolC"/>
</dbReference>
<dbReference type="EC" id="2.7.7.7" evidence="1"/>
<dbReference type="RefSeq" id="WP_131156808.1">
    <property type="nucleotide sequence ID" value="NZ_CP036402.1"/>
</dbReference>
<evidence type="ECO:0000256" key="2">
    <source>
        <dbReference type="ARBA" id="ARBA00022679"/>
    </source>
</evidence>
<dbReference type="KEGG" id="erz:ER308_21160"/>
<gene>
    <name evidence="9" type="ORF">ER308_21160</name>
</gene>
<protein>
    <recommendedName>
        <fullName evidence="1">DNA-directed DNA polymerase</fullName>
        <ecNumber evidence="1">2.7.7.7</ecNumber>
    </recommendedName>
</protein>
<accession>A0A411YKV1</accession>
<dbReference type="InterPro" id="IPR040982">
    <property type="entry name" value="DNA_pol3_finger"/>
</dbReference>
<keyword evidence="3 9" id="KW-0548">Nucleotidyltransferase</keyword>
<dbReference type="SUPFAM" id="SSF89550">
    <property type="entry name" value="PHP domain-like"/>
    <property type="match status" value="1"/>
</dbReference>
<dbReference type="Pfam" id="PF07733">
    <property type="entry name" value="DNA_pol3_alpha"/>
    <property type="match status" value="1"/>
</dbReference>
<evidence type="ECO:0000256" key="3">
    <source>
        <dbReference type="ARBA" id="ARBA00022695"/>
    </source>
</evidence>
<dbReference type="CDD" id="cd12113">
    <property type="entry name" value="PHP_PolIIIA_DnaE3"/>
    <property type="match status" value="1"/>
</dbReference>
<evidence type="ECO:0000256" key="5">
    <source>
        <dbReference type="ARBA" id="ARBA00022932"/>
    </source>
</evidence>
<proteinExistence type="predicted"/>
<dbReference type="InterPro" id="IPR016195">
    <property type="entry name" value="Pol/histidinol_Pase-like"/>
</dbReference>
<reference evidence="9 10" key="1">
    <citation type="submission" date="2019-01" db="EMBL/GenBank/DDBJ databases">
        <title>Egibacter rhizosphaerae EGI 80759T.</title>
        <authorList>
            <person name="Chen D.-D."/>
            <person name="Tian Y."/>
            <person name="Jiao J.-Y."/>
            <person name="Zhang X.-T."/>
            <person name="Zhang Y.-G."/>
            <person name="Zhang Y."/>
            <person name="Xiao M."/>
            <person name="Shu W.-S."/>
            <person name="Li W.-J."/>
        </authorList>
    </citation>
    <scope>NUCLEOTIDE SEQUENCE [LARGE SCALE GENOMIC DNA]</scope>
    <source>
        <strain evidence="9 10">EGI 80759</strain>
    </source>
</reference>
<keyword evidence="5" id="KW-0239">DNA-directed DNA polymerase</keyword>
<evidence type="ECO:0000313" key="10">
    <source>
        <dbReference type="Proteomes" id="UP000291469"/>
    </source>
</evidence>
<dbReference type="NCBIfam" id="NF005298">
    <property type="entry name" value="PRK06826.1"/>
    <property type="match status" value="1"/>
</dbReference>
<comment type="catalytic activity">
    <reaction evidence="6">
        <text>DNA(n) + a 2'-deoxyribonucleoside 5'-triphosphate = DNA(n+1) + diphosphate</text>
        <dbReference type="Rhea" id="RHEA:22508"/>
        <dbReference type="Rhea" id="RHEA-COMP:17339"/>
        <dbReference type="Rhea" id="RHEA-COMP:17340"/>
        <dbReference type="ChEBI" id="CHEBI:33019"/>
        <dbReference type="ChEBI" id="CHEBI:61560"/>
        <dbReference type="ChEBI" id="CHEBI:173112"/>
        <dbReference type="EC" id="2.7.7.7"/>
    </reaction>
</comment>
<dbReference type="CDD" id="cd04485">
    <property type="entry name" value="DnaE_OBF"/>
    <property type="match status" value="1"/>
</dbReference>
<dbReference type="Gene3D" id="1.10.10.1600">
    <property type="entry name" value="Bacterial DNA polymerase III alpha subunit, thumb domain"/>
    <property type="match status" value="1"/>
</dbReference>
<dbReference type="SMART" id="SM00481">
    <property type="entry name" value="POLIIIAc"/>
    <property type="match status" value="1"/>
</dbReference>
<dbReference type="NCBIfam" id="NF004226">
    <property type="entry name" value="PRK05673.1"/>
    <property type="match status" value="1"/>
</dbReference>
<dbReference type="GO" id="GO:0008408">
    <property type="term" value="F:3'-5' exonuclease activity"/>
    <property type="evidence" value="ECO:0007669"/>
    <property type="project" value="InterPro"/>
</dbReference>
<dbReference type="InterPro" id="IPR004013">
    <property type="entry name" value="PHP_dom"/>
</dbReference>
<keyword evidence="4" id="KW-0235">DNA replication</keyword>
<organism evidence="9 10">
    <name type="scientific">Egibacter rhizosphaerae</name>
    <dbReference type="NCBI Taxonomy" id="1670831"/>
    <lineage>
        <taxon>Bacteria</taxon>
        <taxon>Bacillati</taxon>
        <taxon>Actinomycetota</taxon>
        <taxon>Nitriliruptoria</taxon>
        <taxon>Egibacterales</taxon>
        <taxon>Egibacteraceae</taxon>
        <taxon>Egibacter</taxon>
    </lineage>
</organism>
<feature type="domain" description="Polymerase/histidinol phosphatase N-terminal" evidence="8">
    <location>
        <begin position="6"/>
        <end position="73"/>
    </location>
</feature>
<dbReference type="Pfam" id="PF17657">
    <property type="entry name" value="DNA_pol3_finger"/>
    <property type="match status" value="1"/>
</dbReference>
<dbReference type="OrthoDB" id="9803237at2"/>
<dbReference type="Gene3D" id="1.10.150.870">
    <property type="match status" value="1"/>
</dbReference>
<dbReference type="InterPro" id="IPR029460">
    <property type="entry name" value="DNAPol_HHH"/>
</dbReference>
<dbReference type="Proteomes" id="UP000291469">
    <property type="component" value="Chromosome"/>
</dbReference>
<dbReference type="AlphaFoldDB" id="A0A411YKV1"/>
<feature type="region of interest" description="Disordered" evidence="7">
    <location>
        <begin position="77"/>
        <end position="97"/>
    </location>
</feature>
<dbReference type="InterPro" id="IPR003141">
    <property type="entry name" value="Pol/His_phosphatase_N"/>
</dbReference>
<dbReference type="GO" id="GO:0003887">
    <property type="term" value="F:DNA-directed DNA polymerase activity"/>
    <property type="evidence" value="ECO:0007669"/>
    <property type="project" value="UniProtKB-KW"/>
</dbReference>